<evidence type="ECO:0000313" key="1">
    <source>
        <dbReference type="EMBL" id="GMF66959.1"/>
    </source>
</evidence>
<accession>A0A9W6YJK9</accession>
<gene>
    <name evidence="1" type="ORF">Pfra01_002833200</name>
</gene>
<dbReference type="OrthoDB" id="10255969at2759"/>
<sequence>MEFSYVRCQHHLFDTVDAGELDHLREKLLGDGNAYILPQDLKAKCQANGSVELTKLITASHPTDNTLASAMDRDGFIRADAFCTWCVEETRFNELKDYLLQALGTGGVKVLERQSEFTRPRRRKLEVVLYMF</sequence>
<protein>
    <submittedName>
        <fullName evidence="1">Unnamed protein product</fullName>
    </submittedName>
</protein>
<dbReference type="Proteomes" id="UP001165121">
    <property type="component" value="Unassembled WGS sequence"/>
</dbReference>
<proteinExistence type="predicted"/>
<reference evidence="1" key="1">
    <citation type="submission" date="2023-04" db="EMBL/GenBank/DDBJ databases">
        <title>Phytophthora fragariaefolia NBRC 109709.</title>
        <authorList>
            <person name="Ichikawa N."/>
            <person name="Sato H."/>
            <person name="Tonouchi N."/>
        </authorList>
    </citation>
    <scope>NUCLEOTIDE SEQUENCE</scope>
    <source>
        <strain evidence="1">NBRC 109709</strain>
    </source>
</reference>
<keyword evidence="2" id="KW-1185">Reference proteome</keyword>
<name>A0A9W6YJK9_9STRA</name>
<evidence type="ECO:0000313" key="2">
    <source>
        <dbReference type="Proteomes" id="UP001165121"/>
    </source>
</evidence>
<dbReference type="EMBL" id="BSXT01008779">
    <property type="protein sequence ID" value="GMF66959.1"/>
    <property type="molecule type" value="Genomic_DNA"/>
</dbReference>
<dbReference type="AlphaFoldDB" id="A0A9W6YJK9"/>
<comment type="caution">
    <text evidence="1">The sequence shown here is derived from an EMBL/GenBank/DDBJ whole genome shotgun (WGS) entry which is preliminary data.</text>
</comment>
<organism evidence="1 2">
    <name type="scientific">Phytophthora fragariaefolia</name>
    <dbReference type="NCBI Taxonomy" id="1490495"/>
    <lineage>
        <taxon>Eukaryota</taxon>
        <taxon>Sar</taxon>
        <taxon>Stramenopiles</taxon>
        <taxon>Oomycota</taxon>
        <taxon>Peronosporomycetes</taxon>
        <taxon>Peronosporales</taxon>
        <taxon>Peronosporaceae</taxon>
        <taxon>Phytophthora</taxon>
    </lineage>
</organism>